<dbReference type="SUPFAM" id="SSF55729">
    <property type="entry name" value="Acyl-CoA N-acyltransferases (Nat)"/>
    <property type="match status" value="1"/>
</dbReference>
<proteinExistence type="predicted"/>
<reference evidence="4 5" key="1">
    <citation type="journal article" date="2012" name="Stand. Genomic Sci.">
        <title>Complete genome sequence of the sulfur compounds oxidizing chemolithoautotroph Sulfuricurvum kujiense type strain (YK-1(T)).</title>
        <authorList>
            <person name="Han C."/>
            <person name="Kotsyurbenko O."/>
            <person name="Chertkov O."/>
            <person name="Held B."/>
            <person name="Lapidus A."/>
            <person name="Nolan M."/>
            <person name="Lucas S."/>
            <person name="Hammon N."/>
            <person name="Deshpande S."/>
            <person name="Cheng J.F."/>
            <person name="Tapia R."/>
            <person name="Goodwin L.A."/>
            <person name="Pitluck S."/>
            <person name="Liolios K."/>
            <person name="Pagani I."/>
            <person name="Ivanova N."/>
            <person name="Mavromatis K."/>
            <person name="Mikhailova N."/>
            <person name="Pati A."/>
            <person name="Chen A."/>
            <person name="Palaniappan K."/>
            <person name="Land M."/>
            <person name="Hauser L."/>
            <person name="Chang Y.J."/>
            <person name="Jeffries C.D."/>
            <person name="Brambilla E.M."/>
            <person name="Rohde M."/>
            <person name="Spring S."/>
            <person name="Sikorski J."/>
            <person name="Goker M."/>
            <person name="Woyke T."/>
            <person name="Bristow J."/>
            <person name="Eisen J.A."/>
            <person name="Markowitz V."/>
            <person name="Hugenholtz P."/>
            <person name="Kyrpides N.C."/>
            <person name="Klenk H.P."/>
            <person name="Detter J.C."/>
        </authorList>
    </citation>
    <scope>NUCLEOTIDE SEQUENCE [LARGE SCALE GENOMIC DNA]</scope>
    <source>
        <strain evidence="5">ATCC BAA-921 / DSM 16994 / JCM 11577 / YK-1</strain>
    </source>
</reference>
<dbReference type="OrthoDB" id="570538at2"/>
<evidence type="ECO:0000313" key="4">
    <source>
        <dbReference type="EMBL" id="ADR33853.1"/>
    </source>
</evidence>
<dbReference type="InterPro" id="IPR004616">
    <property type="entry name" value="Leu/Phe-tRNA_Trfase"/>
</dbReference>
<protein>
    <recommendedName>
        <fullName evidence="6">BioF2-like acetyltransferase domain-containing protein</fullName>
    </recommendedName>
</protein>
<gene>
    <name evidence="4" type="ordered locus">Sulku_1190</name>
</gene>
<dbReference type="eggNOG" id="COG2360">
    <property type="taxonomic scope" value="Bacteria"/>
</dbReference>
<dbReference type="Gene3D" id="3.40.630.70">
    <property type="entry name" value="Leucyl/phenylalanyl-tRNA-protein transferase, C-terminal domain"/>
    <property type="match status" value="1"/>
</dbReference>
<evidence type="ECO:0000256" key="2">
    <source>
        <dbReference type="ARBA" id="ARBA00022679"/>
    </source>
</evidence>
<dbReference type="EMBL" id="CP002355">
    <property type="protein sequence ID" value="ADR33853.1"/>
    <property type="molecule type" value="Genomic_DNA"/>
</dbReference>
<dbReference type="STRING" id="709032.Sulku_1190"/>
<evidence type="ECO:0000313" key="5">
    <source>
        <dbReference type="Proteomes" id="UP000008721"/>
    </source>
</evidence>
<evidence type="ECO:0008006" key="6">
    <source>
        <dbReference type="Google" id="ProtNLM"/>
    </source>
</evidence>
<keyword evidence="2" id="KW-0808">Transferase</keyword>
<dbReference type="GO" id="GO:0008914">
    <property type="term" value="F:leucyl-tRNA--protein transferase activity"/>
    <property type="evidence" value="ECO:0007669"/>
    <property type="project" value="InterPro"/>
</dbReference>
<keyword evidence="3" id="KW-0012">Acyltransferase</keyword>
<dbReference type="GO" id="GO:0005737">
    <property type="term" value="C:cytoplasm"/>
    <property type="evidence" value="ECO:0007669"/>
    <property type="project" value="TreeGrafter"/>
</dbReference>
<dbReference type="RefSeq" id="WP_013460050.1">
    <property type="nucleotide sequence ID" value="NC_014762.1"/>
</dbReference>
<accession>E4TX12</accession>
<sequence length="239" mass="28118">MNSDVNKQIKQIPYISLDDLSESELVKRYIYPNLDINYYWSDDFSPRFYIALARAGFICVSHDIDNTLFLLPEMQTEYAVLDFSDLHISKKVRKLLNQERYKLSFNTCFSHVINSIKDAYHPCWITKEYEGLMHELSDNTYENFRLFSTELFDKENGELIAGEVGYITDNIYTSLSGFHIHNKRYDNWGTLQLVLLGKYLEAQKVRFWNLGHAQMEYKKVLGAKVLSREAFLRKTCLLT</sequence>
<evidence type="ECO:0000256" key="3">
    <source>
        <dbReference type="ARBA" id="ARBA00023315"/>
    </source>
</evidence>
<dbReference type="HOGENOM" id="CLU_102198_0_0_7"/>
<dbReference type="PANTHER" id="PTHR30098:SF2">
    <property type="entry name" value="LEUCYL_PHENYLALANYL-TRNA--PROTEIN TRANSFERASE"/>
    <property type="match status" value="1"/>
</dbReference>
<dbReference type="InterPro" id="IPR042203">
    <property type="entry name" value="Leu/Phe-tRNA_Trfase_C"/>
</dbReference>
<dbReference type="PANTHER" id="PTHR30098">
    <property type="entry name" value="LEUCYL/PHENYLALANYL-TRNA--PROTEIN TRANSFERASE"/>
    <property type="match status" value="1"/>
</dbReference>
<evidence type="ECO:0000256" key="1">
    <source>
        <dbReference type="ARBA" id="ARBA00022490"/>
    </source>
</evidence>
<keyword evidence="1" id="KW-0963">Cytoplasm</keyword>
<dbReference type="KEGG" id="sku:Sulku_1190"/>
<dbReference type="Proteomes" id="UP000008721">
    <property type="component" value="Chromosome"/>
</dbReference>
<organism evidence="4 5">
    <name type="scientific">Sulfuricurvum kujiense (strain ATCC BAA-921 / DSM 16994 / JCM 11577 / YK-1)</name>
    <dbReference type="NCBI Taxonomy" id="709032"/>
    <lineage>
        <taxon>Bacteria</taxon>
        <taxon>Pseudomonadati</taxon>
        <taxon>Campylobacterota</taxon>
        <taxon>Epsilonproteobacteria</taxon>
        <taxon>Campylobacterales</taxon>
        <taxon>Sulfurimonadaceae</taxon>
        <taxon>Sulfuricurvum</taxon>
    </lineage>
</organism>
<dbReference type="Pfam" id="PF03588">
    <property type="entry name" value="Leu_Phe_trans"/>
    <property type="match status" value="1"/>
</dbReference>
<dbReference type="InterPro" id="IPR016181">
    <property type="entry name" value="Acyl_CoA_acyltransferase"/>
</dbReference>
<keyword evidence="5" id="KW-1185">Reference proteome</keyword>
<dbReference type="AlphaFoldDB" id="E4TX12"/>
<name>E4TX12_SULKY</name>
<dbReference type="GO" id="GO:0030163">
    <property type="term" value="P:protein catabolic process"/>
    <property type="evidence" value="ECO:0007669"/>
    <property type="project" value="InterPro"/>
</dbReference>